<evidence type="ECO:0000256" key="1">
    <source>
        <dbReference type="ARBA" id="ARBA00004651"/>
    </source>
</evidence>
<keyword evidence="5 6" id="KW-0472">Membrane</keyword>
<keyword evidence="4 6" id="KW-1133">Transmembrane helix</keyword>
<keyword evidence="2" id="KW-1003">Cell membrane</keyword>
<dbReference type="EMBL" id="JBHUFA010000001">
    <property type="protein sequence ID" value="MFD1695201.1"/>
    <property type="molecule type" value="Genomic_DNA"/>
</dbReference>
<evidence type="ECO:0000256" key="3">
    <source>
        <dbReference type="ARBA" id="ARBA00022692"/>
    </source>
</evidence>
<dbReference type="PANTHER" id="PTHR30086">
    <property type="entry name" value="ARGININE EXPORTER PROTEIN ARGO"/>
    <property type="match status" value="1"/>
</dbReference>
<comment type="subcellular location">
    <subcellularLocation>
        <location evidence="1">Cell membrane</location>
        <topology evidence="1">Multi-pass membrane protein</topology>
    </subcellularLocation>
</comment>
<feature type="transmembrane region" description="Helical" evidence="6">
    <location>
        <begin position="75"/>
        <end position="92"/>
    </location>
</feature>
<reference evidence="8" key="1">
    <citation type="journal article" date="2019" name="Int. J. Syst. Evol. Microbiol.">
        <title>The Global Catalogue of Microorganisms (GCM) 10K type strain sequencing project: providing services to taxonomists for standard genome sequencing and annotation.</title>
        <authorList>
            <consortium name="The Broad Institute Genomics Platform"/>
            <consortium name="The Broad Institute Genome Sequencing Center for Infectious Disease"/>
            <person name="Wu L."/>
            <person name="Ma J."/>
        </authorList>
    </citation>
    <scope>NUCLEOTIDE SEQUENCE [LARGE SCALE GENOMIC DNA]</scope>
    <source>
        <strain evidence="8">JCM 3369</strain>
    </source>
</reference>
<gene>
    <name evidence="7" type="ORF">ACFSC7_06710</name>
</gene>
<protein>
    <submittedName>
        <fullName evidence="7">LysE family translocator</fullName>
    </submittedName>
</protein>
<feature type="transmembrane region" description="Helical" evidence="6">
    <location>
        <begin position="147"/>
        <end position="168"/>
    </location>
</feature>
<feature type="transmembrane region" description="Helical" evidence="6">
    <location>
        <begin position="41"/>
        <end position="69"/>
    </location>
</feature>
<keyword evidence="8" id="KW-1185">Reference proteome</keyword>
<evidence type="ECO:0000256" key="2">
    <source>
        <dbReference type="ARBA" id="ARBA00022475"/>
    </source>
</evidence>
<comment type="caution">
    <text evidence="7">The sequence shown here is derived from an EMBL/GenBank/DDBJ whole genome shotgun (WGS) entry which is preliminary data.</text>
</comment>
<proteinExistence type="predicted"/>
<organism evidence="7 8">
    <name type="scientific">Roseibium aestuarii</name>
    <dbReference type="NCBI Taxonomy" id="2600299"/>
    <lineage>
        <taxon>Bacteria</taxon>
        <taxon>Pseudomonadati</taxon>
        <taxon>Pseudomonadota</taxon>
        <taxon>Alphaproteobacteria</taxon>
        <taxon>Hyphomicrobiales</taxon>
        <taxon>Stappiaceae</taxon>
        <taxon>Roseibium</taxon>
    </lineage>
</organism>
<evidence type="ECO:0000313" key="8">
    <source>
        <dbReference type="Proteomes" id="UP001597327"/>
    </source>
</evidence>
<accession>A0ABW4JUH6</accession>
<evidence type="ECO:0000313" key="7">
    <source>
        <dbReference type="EMBL" id="MFD1695201.1"/>
    </source>
</evidence>
<dbReference type="Proteomes" id="UP001597327">
    <property type="component" value="Unassembled WGS sequence"/>
</dbReference>
<dbReference type="InterPro" id="IPR001123">
    <property type="entry name" value="LeuE-type"/>
</dbReference>
<evidence type="ECO:0000256" key="4">
    <source>
        <dbReference type="ARBA" id="ARBA00022989"/>
    </source>
</evidence>
<evidence type="ECO:0000256" key="5">
    <source>
        <dbReference type="ARBA" id="ARBA00023136"/>
    </source>
</evidence>
<dbReference type="PANTHER" id="PTHR30086:SF20">
    <property type="entry name" value="ARGININE EXPORTER PROTEIN ARGO-RELATED"/>
    <property type="match status" value="1"/>
</dbReference>
<evidence type="ECO:0000256" key="6">
    <source>
        <dbReference type="SAM" id="Phobius"/>
    </source>
</evidence>
<feature type="transmembrane region" description="Helical" evidence="6">
    <location>
        <begin position="6"/>
        <end position="29"/>
    </location>
</feature>
<feature type="transmembrane region" description="Helical" evidence="6">
    <location>
        <begin position="112"/>
        <end position="135"/>
    </location>
</feature>
<keyword evidence="3 6" id="KW-0812">Transmembrane</keyword>
<dbReference type="RefSeq" id="WP_149891036.1">
    <property type="nucleotide sequence ID" value="NZ_JBHUFA010000001.1"/>
</dbReference>
<sequence>MTNLNFLLIGAGIGLLTSAPVGPVNIMTLRHAAAHGVREGVTVALGAVAADLLYAALAVFGVSAVTGFVTGHEGLIKLAGGALIFGFGWRVYRSRPHMDPQAGAASALTDMVAAFLLTLTNPGVILGFVAILGGLGTWRPQPGDTSGALFLLAGVATGALVWWSGLCWGVSHMSARVDSSWLARANHLAGALLMLFGVGIYADLLIRWLV</sequence>
<dbReference type="Pfam" id="PF01810">
    <property type="entry name" value="LysE"/>
    <property type="match status" value="1"/>
</dbReference>
<feature type="transmembrane region" description="Helical" evidence="6">
    <location>
        <begin position="188"/>
        <end position="209"/>
    </location>
</feature>
<name>A0ABW4JUH6_9HYPH</name>